<dbReference type="Pfam" id="PF08220">
    <property type="entry name" value="HTH_DeoR"/>
    <property type="match status" value="1"/>
</dbReference>
<evidence type="ECO:0000313" key="6">
    <source>
        <dbReference type="Proteomes" id="UP000682739"/>
    </source>
</evidence>
<dbReference type="Gene3D" id="1.10.10.10">
    <property type="entry name" value="Winged helix-like DNA-binding domain superfamily/Winged helix DNA-binding domain"/>
    <property type="match status" value="1"/>
</dbReference>
<dbReference type="PROSITE" id="PS51000">
    <property type="entry name" value="HTH_DEOR_2"/>
    <property type="match status" value="1"/>
</dbReference>
<gene>
    <name evidence="5" type="ORF">J1N51_08320</name>
</gene>
<dbReference type="InterPro" id="IPR050313">
    <property type="entry name" value="Carb_Metab_HTH_regulators"/>
</dbReference>
<dbReference type="PANTHER" id="PTHR30363:SF44">
    <property type="entry name" value="AGA OPERON TRANSCRIPTIONAL REPRESSOR-RELATED"/>
    <property type="match status" value="1"/>
</dbReference>
<keyword evidence="6" id="KW-1185">Reference proteome</keyword>
<dbReference type="GO" id="GO:0003677">
    <property type="term" value="F:DNA binding"/>
    <property type="evidence" value="ECO:0007669"/>
    <property type="project" value="UniProtKB-KW"/>
</dbReference>
<keyword evidence="3" id="KW-0804">Transcription</keyword>
<reference evidence="5" key="1">
    <citation type="submission" date="2021-03" db="EMBL/GenBank/DDBJ databases">
        <title>Description of Psychrosphaera ytuae sp. nov. isolated from deep sea sediment of South China Sea.</title>
        <authorList>
            <person name="Zhang J."/>
            <person name="Xu X.-D."/>
        </authorList>
    </citation>
    <scope>NUCLEOTIDE SEQUENCE</scope>
    <source>
        <strain evidence="5">MTZ26</strain>
    </source>
</reference>
<evidence type="ECO:0000256" key="1">
    <source>
        <dbReference type="ARBA" id="ARBA00023015"/>
    </source>
</evidence>
<dbReference type="SUPFAM" id="SSF46785">
    <property type="entry name" value="Winged helix' DNA-binding domain"/>
    <property type="match status" value="1"/>
</dbReference>
<accession>A0A975D940</accession>
<dbReference type="EMBL" id="CP072110">
    <property type="protein sequence ID" value="QTH62782.1"/>
    <property type="molecule type" value="Genomic_DNA"/>
</dbReference>
<dbReference type="InterPro" id="IPR014036">
    <property type="entry name" value="DeoR-like_C"/>
</dbReference>
<evidence type="ECO:0000313" key="5">
    <source>
        <dbReference type="EMBL" id="QTH62782.1"/>
    </source>
</evidence>
<dbReference type="PRINTS" id="PR00037">
    <property type="entry name" value="HTHLACR"/>
</dbReference>
<dbReference type="Proteomes" id="UP000682739">
    <property type="component" value="Chromosome"/>
</dbReference>
<dbReference type="InterPro" id="IPR001034">
    <property type="entry name" value="DeoR_HTH"/>
</dbReference>
<dbReference type="InterPro" id="IPR036388">
    <property type="entry name" value="WH-like_DNA-bd_sf"/>
</dbReference>
<keyword evidence="1" id="KW-0805">Transcription regulation</keyword>
<dbReference type="AlphaFoldDB" id="A0A975D940"/>
<dbReference type="InterPro" id="IPR036390">
    <property type="entry name" value="WH_DNA-bd_sf"/>
</dbReference>
<dbReference type="Pfam" id="PF00455">
    <property type="entry name" value="DeoRC"/>
    <property type="match status" value="1"/>
</dbReference>
<dbReference type="SMART" id="SM00420">
    <property type="entry name" value="HTH_DEOR"/>
    <property type="match status" value="1"/>
</dbReference>
<feature type="domain" description="HTH deoR-type" evidence="4">
    <location>
        <begin position="7"/>
        <end position="62"/>
    </location>
</feature>
<evidence type="ECO:0000256" key="2">
    <source>
        <dbReference type="ARBA" id="ARBA00023125"/>
    </source>
</evidence>
<dbReference type="Gene3D" id="3.40.50.1360">
    <property type="match status" value="1"/>
</dbReference>
<name>A0A975D940_9GAMM</name>
<dbReference type="PANTHER" id="PTHR30363">
    <property type="entry name" value="HTH-TYPE TRANSCRIPTIONAL REGULATOR SRLR-RELATED"/>
    <property type="match status" value="1"/>
</dbReference>
<evidence type="ECO:0000259" key="4">
    <source>
        <dbReference type="PROSITE" id="PS51000"/>
    </source>
</evidence>
<keyword evidence="2" id="KW-0238">DNA-binding</keyword>
<dbReference type="GO" id="GO:0003700">
    <property type="term" value="F:DNA-binding transcription factor activity"/>
    <property type="evidence" value="ECO:0007669"/>
    <property type="project" value="InterPro"/>
</dbReference>
<organism evidence="5 6">
    <name type="scientific">Psychrosphaera ytuae</name>
    <dbReference type="NCBI Taxonomy" id="2820710"/>
    <lineage>
        <taxon>Bacteria</taxon>
        <taxon>Pseudomonadati</taxon>
        <taxon>Pseudomonadota</taxon>
        <taxon>Gammaproteobacteria</taxon>
        <taxon>Alteromonadales</taxon>
        <taxon>Pseudoalteromonadaceae</taxon>
        <taxon>Psychrosphaera</taxon>
    </lineage>
</organism>
<dbReference type="PROSITE" id="PS00894">
    <property type="entry name" value="HTH_DEOR_1"/>
    <property type="match status" value="1"/>
</dbReference>
<evidence type="ECO:0000256" key="3">
    <source>
        <dbReference type="ARBA" id="ARBA00023163"/>
    </source>
</evidence>
<sequence>MVQKRNTQSRRRAIVEKVNAFQEVSVEQLKAEFNTSEVTIRKDLSALEANGLLLRKYGGAVALPQESSELTDTEVSANKQAIGKAAAALIRDHNRIVIDSGSTTSALLTHAQHVRGLVVMTNSISVANRILELENEPTLLMTGGTWDAQSYSLQGQFAENMLRAYNFDQAFLGASGLDVERGTTTFNELTNLSRIMAEVSQQVIVMAESEKLERKIPNLELAWEHIDILVTDAGIDSESEAKIAAQNVQVIKA</sequence>
<dbReference type="KEGG" id="psym:J1N51_08320"/>
<dbReference type="SMART" id="SM01134">
    <property type="entry name" value="DeoRC"/>
    <property type="match status" value="1"/>
</dbReference>
<protein>
    <submittedName>
        <fullName evidence="5">DeoR family transcriptional regulator</fullName>
    </submittedName>
</protein>
<proteinExistence type="predicted"/>
<dbReference type="InterPro" id="IPR037171">
    <property type="entry name" value="NagB/RpiA_transferase-like"/>
</dbReference>
<dbReference type="RefSeq" id="WP_208830273.1">
    <property type="nucleotide sequence ID" value="NZ_CP072110.1"/>
</dbReference>
<dbReference type="InterPro" id="IPR018356">
    <property type="entry name" value="Tscrpt_reg_HTH_DeoR_CS"/>
</dbReference>
<dbReference type="SUPFAM" id="SSF100950">
    <property type="entry name" value="NagB/RpiA/CoA transferase-like"/>
    <property type="match status" value="1"/>
</dbReference>